<sequence length="416" mass="46752">MASPGKNPELIAAADEFAAAVKEFDGNPAEQMRLLKQADKLRFLLESPMDPIMKQWEVSSLIAAMHLLVESGTLEKIPVQSSITSKELATLVGIDESAIGLTTLSSKSLFADNLPNIARAFRLAVMHGIGVEAEPNVFAHNLKSQMYLRGGAVEFFRICVDQMRAFIQLPEYFKTHTHDDLYDLTKSPYAYSLGLEGLTYYEAISHDPERLRMFNMTMMQMEQSIPILGMFPFASLKEEVEAEPERPFVVDIGGGRGQCLIAIQQEAPNGFGSKLILQDRPDVIGSLTPEDIPNIETMSYDFFTSQPVKNAHVYLLRRILHDFYEPVCVKILKNIADAMGPKSRLVVADMILPEKTEVGAELIPYWMDFSMMMLNGKEKSRKEFEEILDESGFEIVKVWKYSFGTQAQIECRLKAA</sequence>
<dbReference type="PROSITE" id="PS51683">
    <property type="entry name" value="SAM_OMT_II"/>
    <property type="match status" value="1"/>
</dbReference>
<feature type="domain" description="O-methyltransferase C-terminal" evidence="4">
    <location>
        <begin position="188"/>
        <end position="394"/>
    </location>
</feature>
<gene>
    <name evidence="5" type="ORF">G7Y89_g11964</name>
</gene>
<dbReference type="InterPro" id="IPR016461">
    <property type="entry name" value="COMT-like"/>
</dbReference>
<accession>A0A8H4RCA9</accession>
<dbReference type="Proteomes" id="UP000566819">
    <property type="component" value="Unassembled WGS sequence"/>
</dbReference>
<dbReference type="OrthoDB" id="1535081at2759"/>
<dbReference type="PANTHER" id="PTHR43712">
    <property type="entry name" value="PUTATIVE (AFU_ORTHOLOGUE AFUA_4G14580)-RELATED"/>
    <property type="match status" value="1"/>
</dbReference>
<evidence type="ECO:0000256" key="1">
    <source>
        <dbReference type="ARBA" id="ARBA00022603"/>
    </source>
</evidence>
<dbReference type="AlphaFoldDB" id="A0A8H4RCA9"/>
<dbReference type="PANTHER" id="PTHR43712:SF2">
    <property type="entry name" value="O-METHYLTRANSFERASE CICE"/>
    <property type="match status" value="1"/>
</dbReference>
<dbReference type="InterPro" id="IPR029063">
    <property type="entry name" value="SAM-dependent_MTases_sf"/>
</dbReference>
<keyword evidence="1" id="KW-0489">Methyltransferase</keyword>
<evidence type="ECO:0000313" key="5">
    <source>
        <dbReference type="EMBL" id="KAF4626200.1"/>
    </source>
</evidence>
<evidence type="ECO:0000313" key="6">
    <source>
        <dbReference type="Proteomes" id="UP000566819"/>
    </source>
</evidence>
<reference evidence="5 6" key="1">
    <citation type="submission" date="2020-03" db="EMBL/GenBank/DDBJ databases">
        <title>Draft Genome Sequence of Cudoniella acicularis.</title>
        <authorList>
            <person name="Buettner E."/>
            <person name="Kellner H."/>
        </authorList>
    </citation>
    <scope>NUCLEOTIDE SEQUENCE [LARGE SCALE GENOMIC DNA]</scope>
    <source>
        <strain evidence="5 6">DSM 108380</strain>
    </source>
</reference>
<keyword evidence="3" id="KW-0949">S-adenosyl-L-methionine</keyword>
<dbReference type="Gene3D" id="3.40.50.150">
    <property type="entry name" value="Vaccinia Virus protein VP39"/>
    <property type="match status" value="1"/>
</dbReference>
<comment type="caution">
    <text evidence="5">The sequence shown here is derived from an EMBL/GenBank/DDBJ whole genome shotgun (WGS) entry which is preliminary data.</text>
</comment>
<dbReference type="SUPFAM" id="SSF53335">
    <property type="entry name" value="S-adenosyl-L-methionine-dependent methyltransferases"/>
    <property type="match status" value="1"/>
</dbReference>
<keyword evidence="6" id="KW-1185">Reference proteome</keyword>
<dbReference type="GO" id="GO:0008171">
    <property type="term" value="F:O-methyltransferase activity"/>
    <property type="evidence" value="ECO:0007669"/>
    <property type="project" value="InterPro"/>
</dbReference>
<evidence type="ECO:0000256" key="3">
    <source>
        <dbReference type="ARBA" id="ARBA00022691"/>
    </source>
</evidence>
<dbReference type="Pfam" id="PF00891">
    <property type="entry name" value="Methyltransf_2"/>
    <property type="match status" value="1"/>
</dbReference>
<evidence type="ECO:0000256" key="2">
    <source>
        <dbReference type="ARBA" id="ARBA00022679"/>
    </source>
</evidence>
<proteinExistence type="predicted"/>
<name>A0A8H4RCA9_9HELO</name>
<evidence type="ECO:0000259" key="4">
    <source>
        <dbReference type="Pfam" id="PF00891"/>
    </source>
</evidence>
<dbReference type="GO" id="GO:0032259">
    <property type="term" value="P:methylation"/>
    <property type="evidence" value="ECO:0007669"/>
    <property type="project" value="UniProtKB-KW"/>
</dbReference>
<organism evidence="5 6">
    <name type="scientific">Cudoniella acicularis</name>
    <dbReference type="NCBI Taxonomy" id="354080"/>
    <lineage>
        <taxon>Eukaryota</taxon>
        <taxon>Fungi</taxon>
        <taxon>Dikarya</taxon>
        <taxon>Ascomycota</taxon>
        <taxon>Pezizomycotina</taxon>
        <taxon>Leotiomycetes</taxon>
        <taxon>Helotiales</taxon>
        <taxon>Tricladiaceae</taxon>
        <taxon>Cudoniella</taxon>
    </lineage>
</organism>
<protein>
    <recommendedName>
        <fullName evidence="4">O-methyltransferase C-terminal domain-containing protein</fullName>
    </recommendedName>
</protein>
<keyword evidence="2" id="KW-0808">Transferase</keyword>
<dbReference type="EMBL" id="JAAMPI010001202">
    <property type="protein sequence ID" value="KAF4626200.1"/>
    <property type="molecule type" value="Genomic_DNA"/>
</dbReference>
<dbReference type="InterPro" id="IPR001077">
    <property type="entry name" value="COMT_C"/>
</dbReference>